<dbReference type="Proteomes" id="UP000325672">
    <property type="component" value="Unassembled WGS sequence"/>
</dbReference>
<evidence type="ECO:0000313" key="2">
    <source>
        <dbReference type="Proteomes" id="UP000325672"/>
    </source>
</evidence>
<name>A0A5N6T504_ASPPS</name>
<dbReference type="RefSeq" id="XP_031917334.1">
    <property type="nucleotide sequence ID" value="XM_032058940.1"/>
</dbReference>
<dbReference type="AlphaFoldDB" id="A0A5N6T504"/>
<gene>
    <name evidence="1" type="ORF">BDV38DRAFT_279176</name>
</gene>
<accession>A0A5N6T504</accession>
<proteinExistence type="predicted"/>
<keyword evidence="2" id="KW-1185">Reference proteome</keyword>
<sequence>MSKVLEITSKKVVGGHTREAWGIFSSWASGGKMTVKPETKNSEIPPIIHCVRHREGFHDVGDDCYAIPEPRLTPTGESQCESLRKGAFFDQSKVSLIISAPTCGTLQIASLVFQTVLASTLKSQRIIAFPDAQGMSSDPCDNESDPDILPRIVEQEKWPVELSLVKEAWKPL</sequence>
<dbReference type="OrthoDB" id="496981at2759"/>
<dbReference type="InterPro" id="IPR029033">
    <property type="entry name" value="His_PPase_superfam"/>
</dbReference>
<reference evidence="1 2" key="1">
    <citation type="submission" date="2019-04" db="EMBL/GenBank/DDBJ databases">
        <title>Friends and foes A comparative genomics study of 23 Aspergillus species from section Flavi.</title>
        <authorList>
            <consortium name="DOE Joint Genome Institute"/>
            <person name="Kjaerbolling I."/>
            <person name="Vesth T."/>
            <person name="Frisvad J.C."/>
            <person name="Nybo J.L."/>
            <person name="Theobald S."/>
            <person name="Kildgaard S."/>
            <person name="Isbrandt T."/>
            <person name="Kuo A."/>
            <person name="Sato A."/>
            <person name="Lyhne E.K."/>
            <person name="Kogle M.E."/>
            <person name="Wiebenga A."/>
            <person name="Kun R.S."/>
            <person name="Lubbers R.J."/>
            <person name="Makela M.R."/>
            <person name="Barry K."/>
            <person name="Chovatia M."/>
            <person name="Clum A."/>
            <person name="Daum C."/>
            <person name="Haridas S."/>
            <person name="He G."/>
            <person name="LaButti K."/>
            <person name="Lipzen A."/>
            <person name="Mondo S."/>
            <person name="Riley R."/>
            <person name="Salamov A."/>
            <person name="Simmons B.A."/>
            <person name="Magnuson J.K."/>
            <person name="Henrissat B."/>
            <person name="Mortensen U.H."/>
            <person name="Larsen T.O."/>
            <person name="Devries R.P."/>
            <person name="Grigoriev I.V."/>
            <person name="Machida M."/>
            <person name="Baker S.E."/>
            <person name="Andersen M.R."/>
        </authorList>
    </citation>
    <scope>NUCLEOTIDE SEQUENCE [LARGE SCALE GENOMIC DNA]</scope>
    <source>
        <strain evidence="1 2">CBS 117625</strain>
    </source>
</reference>
<dbReference type="GeneID" id="43643150"/>
<protein>
    <submittedName>
        <fullName evidence="1">Uncharacterized protein</fullName>
    </submittedName>
</protein>
<dbReference type="Gene3D" id="3.40.50.1240">
    <property type="entry name" value="Phosphoglycerate mutase-like"/>
    <property type="match status" value="1"/>
</dbReference>
<dbReference type="EMBL" id="ML743558">
    <property type="protein sequence ID" value="KAE8141271.1"/>
    <property type="molecule type" value="Genomic_DNA"/>
</dbReference>
<evidence type="ECO:0000313" key="1">
    <source>
        <dbReference type="EMBL" id="KAE8141271.1"/>
    </source>
</evidence>
<organism evidence="1 2">
    <name type="scientific">Aspergillus pseudotamarii</name>
    <dbReference type="NCBI Taxonomy" id="132259"/>
    <lineage>
        <taxon>Eukaryota</taxon>
        <taxon>Fungi</taxon>
        <taxon>Dikarya</taxon>
        <taxon>Ascomycota</taxon>
        <taxon>Pezizomycotina</taxon>
        <taxon>Eurotiomycetes</taxon>
        <taxon>Eurotiomycetidae</taxon>
        <taxon>Eurotiales</taxon>
        <taxon>Aspergillaceae</taxon>
        <taxon>Aspergillus</taxon>
        <taxon>Aspergillus subgen. Circumdati</taxon>
    </lineage>
</organism>